<dbReference type="RefSeq" id="WP_345592731.1">
    <property type="nucleotide sequence ID" value="NZ_BAABCQ010000051.1"/>
</dbReference>
<dbReference type="PANTHER" id="PTHR42760">
    <property type="entry name" value="SHORT-CHAIN DEHYDROGENASES/REDUCTASES FAMILY MEMBER"/>
    <property type="match status" value="1"/>
</dbReference>
<dbReference type="EMBL" id="BAABCQ010000051">
    <property type="protein sequence ID" value="GAA3978992.1"/>
    <property type="molecule type" value="Genomic_DNA"/>
</dbReference>
<keyword evidence="3" id="KW-1185">Reference proteome</keyword>
<dbReference type="SUPFAM" id="SSF51735">
    <property type="entry name" value="NAD(P)-binding Rossmann-fold domains"/>
    <property type="match status" value="1"/>
</dbReference>
<dbReference type="CDD" id="cd05233">
    <property type="entry name" value="SDR_c"/>
    <property type="match status" value="1"/>
</dbReference>
<dbReference type="PRINTS" id="PR00081">
    <property type="entry name" value="GDHRDH"/>
</dbReference>
<gene>
    <name evidence="2" type="ORF">GCM10022384_30660</name>
</gene>
<accession>A0ABP7QAB1</accession>
<reference evidence="3" key="1">
    <citation type="journal article" date="2019" name="Int. J. Syst. Evol. Microbiol.">
        <title>The Global Catalogue of Microorganisms (GCM) 10K type strain sequencing project: providing services to taxonomists for standard genome sequencing and annotation.</title>
        <authorList>
            <consortium name="The Broad Institute Genomics Platform"/>
            <consortium name="The Broad Institute Genome Sequencing Center for Infectious Disease"/>
            <person name="Wu L."/>
            <person name="Ma J."/>
        </authorList>
    </citation>
    <scope>NUCLEOTIDE SEQUENCE [LARGE SCALE GENOMIC DNA]</scope>
    <source>
        <strain evidence="3">JCM 17027</strain>
    </source>
</reference>
<dbReference type="InterPro" id="IPR002347">
    <property type="entry name" value="SDR_fam"/>
</dbReference>
<evidence type="ECO:0000313" key="3">
    <source>
        <dbReference type="Proteomes" id="UP001500034"/>
    </source>
</evidence>
<proteinExistence type="inferred from homology"/>
<dbReference type="InterPro" id="IPR036291">
    <property type="entry name" value="NAD(P)-bd_dom_sf"/>
</dbReference>
<evidence type="ECO:0000256" key="1">
    <source>
        <dbReference type="ARBA" id="ARBA00006484"/>
    </source>
</evidence>
<evidence type="ECO:0000313" key="2">
    <source>
        <dbReference type="EMBL" id="GAA3978992.1"/>
    </source>
</evidence>
<dbReference type="Proteomes" id="UP001500034">
    <property type="component" value="Unassembled WGS sequence"/>
</dbReference>
<name>A0ABP7QAB1_9ACTN</name>
<dbReference type="Pfam" id="PF00106">
    <property type="entry name" value="adh_short"/>
    <property type="match status" value="1"/>
</dbReference>
<protein>
    <submittedName>
        <fullName evidence="2">SDR family oxidoreductase</fullName>
    </submittedName>
</protein>
<dbReference type="Pfam" id="PF13561">
    <property type="entry name" value="adh_short_C2"/>
    <property type="match status" value="1"/>
</dbReference>
<organism evidence="2 3">
    <name type="scientific">Streptomyces marokkonensis</name>
    <dbReference type="NCBI Taxonomy" id="324855"/>
    <lineage>
        <taxon>Bacteria</taxon>
        <taxon>Bacillati</taxon>
        <taxon>Actinomycetota</taxon>
        <taxon>Actinomycetes</taxon>
        <taxon>Kitasatosporales</taxon>
        <taxon>Streptomycetaceae</taxon>
        <taxon>Streptomyces</taxon>
    </lineage>
</organism>
<dbReference type="NCBIfam" id="NF005395">
    <property type="entry name" value="PRK06940.1"/>
    <property type="match status" value="1"/>
</dbReference>
<comment type="similarity">
    <text evidence="1">Belongs to the short-chain dehydrogenases/reductases (SDR) family.</text>
</comment>
<sequence>MGTNVVVVIGVGGMGQAIARRQGSGNKLLLADFDEKTLAAVADLLRGQGHDVVTRPVDVSSRSSVTALADAAAQLGPVTQVVHTAGLSPVQAPADAVLKVDLLGTALVLEVFERVVAPGGAGVVISSMAGHMLSAPLSAEQEQALAHTPADELLDLPFADPEVLGRGTYGFAKYGNRLRVQAACSSWGERGARINCISPGVIATPMGQRELDGDSGRAMRAMISASGTGRVGTPDDIAEAAAFLLGPGATFITGNDLLVDGGVVAAIRSGRLAPGA</sequence>
<dbReference type="Gene3D" id="3.40.50.720">
    <property type="entry name" value="NAD(P)-binding Rossmann-like Domain"/>
    <property type="match status" value="1"/>
</dbReference>
<comment type="caution">
    <text evidence="2">The sequence shown here is derived from an EMBL/GenBank/DDBJ whole genome shotgun (WGS) entry which is preliminary data.</text>
</comment>